<comment type="caution">
    <text evidence="2">The sequence shown here is derived from an EMBL/GenBank/DDBJ whole genome shotgun (WGS) entry which is preliminary data.</text>
</comment>
<evidence type="ECO:0000313" key="3">
    <source>
        <dbReference type="Proteomes" id="UP001279553"/>
    </source>
</evidence>
<dbReference type="Proteomes" id="UP001279553">
    <property type="component" value="Unassembled WGS sequence"/>
</dbReference>
<dbReference type="RefSeq" id="WP_319614183.1">
    <property type="nucleotide sequence ID" value="NZ_JAWXYB010000018.1"/>
</dbReference>
<feature type="region of interest" description="Disordered" evidence="1">
    <location>
        <begin position="50"/>
        <end position="119"/>
    </location>
</feature>
<gene>
    <name evidence="2" type="ORF">SIL87_10815</name>
</gene>
<keyword evidence="3" id="KW-1185">Reference proteome</keyword>
<evidence type="ECO:0000256" key="1">
    <source>
        <dbReference type="SAM" id="MobiDB-lite"/>
    </source>
</evidence>
<dbReference type="EMBL" id="JAWXYB010000018">
    <property type="protein sequence ID" value="MDX5931258.1"/>
    <property type="molecule type" value="Genomic_DNA"/>
</dbReference>
<evidence type="ECO:0000313" key="2">
    <source>
        <dbReference type="EMBL" id="MDX5931258.1"/>
    </source>
</evidence>
<name>A0AAW9DQH4_ACIAO</name>
<reference evidence="2 3" key="1">
    <citation type="submission" date="2023-11" db="EMBL/GenBank/DDBJ databases">
        <title>MicrobeMod: A computational toolkit for identifying prokaryotic methylation and restriction-modification with nanopore sequencing.</title>
        <authorList>
            <person name="Crits-Christoph A."/>
            <person name="Kang S.C."/>
            <person name="Lee H."/>
            <person name="Ostrov N."/>
        </authorList>
    </citation>
    <scope>NUCLEOTIDE SEQUENCE [LARGE SCALE GENOMIC DNA]</scope>
    <source>
        <strain evidence="2 3">DSMZ 700</strain>
    </source>
</reference>
<proteinExistence type="predicted"/>
<accession>A0AAW9DQH4</accession>
<organism evidence="2 3">
    <name type="scientific">Acidiphilium acidophilum</name>
    <name type="common">Thiobacillus acidophilus</name>
    <dbReference type="NCBI Taxonomy" id="76588"/>
    <lineage>
        <taxon>Bacteria</taxon>
        <taxon>Pseudomonadati</taxon>
        <taxon>Pseudomonadota</taxon>
        <taxon>Alphaproteobacteria</taxon>
        <taxon>Acetobacterales</taxon>
        <taxon>Acidocellaceae</taxon>
        <taxon>Acidiphilium</taxon>
    </lineage>
</organism>
<dbReference type="InterPro" id="IPR019632">
    <property type="entry name" value="DUF2497"/>
</dbReference>
<dbReference type="AlphaFoldDB" id="A0AAW9DQH4"/>
<sequence length="199" mass="20736">MSISNEPINAEPSMDEILSSIRRILKDDEAVPMPTGDRGTTTDSVMMLDPSMMVPEPAPSGPVRHESSELPAPAAISSASTLSSALPPGAAATDVPYDPERGHAGPAATPSPHSTIEGPQPILGAQAAEAAASHIGALVRTVSADRNLAISRGGISVEEIVREEIRPLLKSWLDTHLPGLVERVVRAEIERLVGQPGGL</sequence>
<protein>
    <submittedName>
        <fullName evidence="2">DUF2497 domain-containing protein</fullName>
    </submittedName>
</protein>
<feature type="compositionally biased region" description="Low complexity" evidence="1">
    <location>
        <begin position="69"/>
        <end position="92"/>
    </location>
</feature>
<dbReference type="Pfam" id="PF10691">
    <property type="entry name" value="DUF2497"/>
    <property type="match status" value="1"/>
</dbReference>